<dbReference type="InterPro" id="IPR050267">
    <property type="entry name" value="Anti-sigma-factor_SerPK"/>
</dbReference>
<keyword evidence="4" id="KW-1185">Reference proteome</keyword>
<evidence type="ECO:0000313" key="3">
    <source>
        <dbReference type="EMBL" id="ULN43893.1"/>
    </source>
</evidence>
<keyword evidence="3" id="KW-0547">Nucleotide-binding</keyword>
<proteinExistence type="predicted"/>
<dbReference type="CDD" id="cd16936">
    <property type="entry name" value="HATPase_RsbW-like"/>
    <property type="match status" value="1"/>
</dbReference>
<reference evidence="3" key="1">
    <citation type="submission" date="2022-08" db="EMBL/GenBank/DDBJ databases">
        <title>Whole genome sequencing of non-tuberculosis mycobacteria type-strains.</title>
        <authorList>
            <person name="Igarashi Y."/>
            <person name="Osugi A."/>
            <person name="Mitarai S."/>
        </authorList>
    </citation>
    <scope>NUCLEOTIDE SEQUENCE</scope>
    <source>
        <strain evidence="3">JCM 16369</strain>
    </source>
</reference>
<organism evidence="3 4">
    <name type="scientific">Mycolicibacterium crocinum</name>
    <dbReference type="NCBI Taxonomy" id="388459"/>
    <lineage>
        <taxon>Bacteria</taxon>
        <taxon>Bacillati</taxon>
        <taxon>Actinomycetota</taxon>
        <taxon>Actinomycetes</taxon>
        <taxon>Mycobacteriales</taxon>
        <taxon>Mycobacteriaceae</taxon>
        <taxon>Mycolicibacterium</taxon>
    </lineage>
</organism>
<evidence type="ECO:0000259" key="2">
    <source>
        <dbReference type="Pfam" id="PF13581"/>
    </source>
</evidence>
<keyword evidence="1" id="KW-0418">Kinase</keyword>
<dbReference type="GO" id="GO:0005524">
    <property type="term" value="F:ATP binding"/>
    <property type="evidence" value="ECO:0007669"/>
    <property type="project" value="UniProtKB-KW"/>
</dbReference>
<name>A0ABY3TX01_9MYCO</name>
<dbReference type="SUPFAM" id="SSF55874">
    <property type="entry name" value="ATPase domain of HSP90 chaperone/DNA topoisomerase II/histidine kinase"/>
    <property type="match status" value="1"/>
</dbReference>
<sequence length="156" mass="16818">MTTPSYSSPSADGDRFIRNDVVADAHNAARVRDEFATWLRACGDIDRVRFSDVVLAVNEALANTAEFAYLLKGGVGTIDVEAVRDGDNLTVTIADQGQWRESTPATQSRSRGRGIPLMRALADQVTIDSSALGTTVCLRFEQFHAVQDAADDAKVG</sequence>
<accession>A0ABY3TX01</accession>
<protein>
    <submittedName>
        <fullName evidence="3">ATP-binding protein</fullName>
    </submittedName>
</protein>
<dbReference type="Pfam" id="PF13581">
    <property type="entry name" value="HATPase_c_2"/>
    <property type="match status" value="1"/>
</dbReference>
<dbReference type="Proteomes" id="UP001055337">
    <property type="component" value="Chromosome"/>
</dbReference>
<dbReference type="RefSeq" id="WP_240180031.1">
    <property type="nucleotide sequence ID" value="NZ_CP092362.2"/>
</dbReference>
<dbReference type="InterPro" id="IPR036890">
    <property type="entry name" value="HATPase_C_sf"/>
</dbReference>
<dbReference type="PANTHER" id="PTHR35526:SF3">
    <property type="entry name" value="ANTI-SIGMA-F FACTOR RSBW"/>
    <property type="match status" value="1"/>
</dbReference>
<feature type="domain" description="Histidine kinase/HSP90-like ATPase" evidence="2">
    <location>
        <begin position="23"/>
        <end position="140"/>
    </location>
</feature>
<dbReference type="PANTHER" id="PTHR35526">
    <property type="entry name" value="ANTI-SIGMA-F FACTOR RSBW-RELATED"/>
    <property type="match status" value="1"/>
</dbReference>
<keyword evidence="1" id="KW-0723">Serine/threonine-protein kinase</keyword>
<evidence type="ECO:0000313" key="4">
    <source>
        <dbReference type="Proteomes" id="UP001055337"/>
    </source>
</evidence>
<evidence type="ECO:0000256" key="1">
    <source>
        <dbReference type="ARBA" id="ARBA00022527"/>
    </source>
</evidence>
<dbReference type="Gene3D" id="3.30.565.10">
    <property type="entry name" value="Histidine kinase-like ATPase, C-terminal domain"/>
    <property type="match status" value="1"/>
</dbReference>
<dbReference type="InterPro" id="IPR003594">
    <property type="entry name" value="HATPase_dom"/>
</dbReference>
<dbReference type="EMBL" id="CP092362">
    <property type="protein sequence ID" value="ULN43893.1"/>
    <property type="molecule type" value="Genomic_DNA"/>
</dbReference>
<keyword evidence="3" id="KW-0067">ATP-binding</keyword>
<gene>
    <name evidence="3" type="ORF">MI149_12985</name>
</gene>
<keyword evidence="1" id="KW-0808">Transferase</keyword>